<gene>
    <name evidence="3" type="ORF">AMELA_G00078980</name>
</gene>
<dbReference type="Pfam" id="PF00010">
    <property type="entry name" value="HLH"/>
    <property type="match status" value="1"/>
</dbReference>
<sequence>MKATIPPRARRDSCSCAELSVEPDLCCLQHDMNDCYSRLKRLVPTIPQHRRRDVAAELHPHTTVRPQHRAEDTSCQQAGGHDFVPLRCSISQLCAVSPSKAKPSFGSESDTHQAQRGIAKQF</sequence>
<dbReference type="InterPro" id="IPR036638">
    <property type="entry name" value="HLH_DNA-bd_sf"/>
</dbReference>
<feature type="domain" description="BHLH" evidence="2">
    <location>
        <begin position="30"/>
        <end position="55"/>
    </location>
</feature>
<protein>
    <recommendedName>
        <fullName evidence="2">BHLH domain-containing protein</fullName>
    </recommendedName>
</protein>
<comment type="caution">
    <text evidence="3">The sequence shown here is derived from an EMBL/GenBank/DDBJ whole genome shotgun (WGS) entry which is preliminary data.</text>
</comment>
<proteinExistence type="predicted"/>
<reference evidence="3 4" key="1">
    <citation type="submission" date="2020-02" db="EMBL/GenBank/DDBJ databases">
        <title>A chromosome-scale genome assembly of the black bullhead catfish (Ameiurus melas).</title>
        <authorList>
            <person name="Wen M."/>
            <person name="Zham M."/>
            <person name="Cabau C."/>
            <person name="Klopp C."/>
            <person name="Donnadieu C."/>
            <person name="Roques C."/>
            <person name="Bouchez O."/>
            <person name="Lampietro C."/>
            <person name="Jouanno E."/>
            <person name="Herpin A."/>
            <person name="Louis A."/>
            <person name="Berthelot C."/>
            <person name="Parey E."/>
            <person name="Roest-Crollius H."/>
            <person name="Braasch I."/>
            <person name="Postlethwait J."/>
            <person name="Robinson-Rechavi M."/>
            <person name="Echchiki A."/>
            <person name="Begum T."/>
            <person name="Montfort J."/>
            <person name="Schartl M."/>
            <person name="Bobe J."/>
            <person name="Guiguen Y."/>
        </authorList>
    </citation>
    <scope>NUCLEOTIDE SEQUENCE [LARGE SCALE GENOMIC DNA]</scope>
    <source>
        <strain evidence="3">M_S1</strain>
        <tissue evidence="3">Blood</tissue>
    </source>
</reference>
<accession>A0A7J6AZG8</accession>
<evidence type="ECO:0000313" key="4">
    <source>
        <dbReference type="Proteomes" id="UP000593565"/>
    </source>
</evidence>
<dbReference type="InterPro" id="IPR011598">
    <property type="entry name" value="bHLH_dom"/>
</dbReference>
<organism evidence="3 4">
    <name type="scientific">Ameiurus melas</name>
    <name type="common">Black bullhead</name>
    <name type="synonym">Silurus melas</name>
    <dbReference type="NCBI Taxonomy" id="219545"/>
    <lineage>
        <taxon>Eukaryota</taxon>
        <taxon>Metazoa</taxon>
        <taxon>Chordata</taxon>
        <taxon>Craniata</taxon>
        <taxon>Vertebrata</taxon>
        <taxon>Euteleostomi</taxon>
        <taxon>Actinopterygii</taxon>
        <taxon>Neopterygii</taxon>
        <taxon>Teleostei</taxon>
        <taxon>Ostariophysi</taxon>
        <taxon>Siluriformes</taxon>
        <taxon>Ictaluridae</taxon>
        <taxon>Ameiurus</taxon>
    </lineage>
</organism>
<evidence type="ECO:0000313" key="3">
    <source>
        <dbReference type="EMBL" id="KAF4088110.1"/>
    </source>
</evidence>
<evidence type="ECO:0000256" key="1">
    <source>
        <dbReference type="SAM" id="MobiDB-lite"/>
    </source>
</evidence>
<name>A0A7J6AZG8_AMEME</name>
<keyword evidence="4" id="KW-1185">Reference proteome</keyword>
<dbReference type="Gene3D" id="4.10.280.10">
    <property type="entry name" value="Helix-loop-helix DNA-binding domain"/>
    <property type="match status" value="1"/>
</dbReference>
<dbReference type="Proteomes" id="UP000593565">
    <property type="component" value="Unassembled WGS sequence"/>
</dbReference>
<feature type="region of interest" description="Disordered" evidence="1">
    <location>
        <begin position="98"/>
        <end position="122"/>
    </location>
</feature>
<dbReference type="GO" id="GO:0046983">
    <property type="term" value="F:protein dimerization activity"/>
    <property type="evidence" value="ECO:0007669"/>
    <property type="project" value="InterPro"/>
</dbReference>
<evidence type="ECO:0000259" key="2">
    <source>
        <dbReference type="Pfam" id="PF00010"/>
    </source>
</evidence>
<dbReference type="EMBL" id="JAAGNN010000006">
    <property type="protein sequence ID" value="KAF4088110.1"/>
    <property type="molecule type" value="Genomic_DNA"/>
</dbReference>
<dbReference type="AlphaFoldDB" id="A0A7J6AZG8"/>